<name>A0A5N7BER2_9EURO</name>
<dbReference type="EMBL" id="ML736183">
    <property type="protein sequence ID" value="KAE8380275.1"/>
    <property type="molecule type" value="Genomic_DNA"/>
</dbReference>
<keyword evidence="2" id="KW-1185">Reference proteome</keyword>
<dbReference type="Proteomes" id="UP000326198">
    <property type="component" value="Unassembled WGS sequence"/>
</dbReference>
<organism evidence="1 2">
    <name type="scientific">Aspergillus bertholletiae</name>
    <dbReference type="NCBI Taxonomy" id="1226010"/>
    <lineage>
        <taxon>Eukaryota</taxon>
        <taxon>Fungi</taxon>
        <taxon>Dikarya</taxon>
        <taxon>Ascomycota</taxon>
        <taxon>Pezizomycotina</taxon>
        <taxon>Eurotiomycetes</taxon>
        <taxon>Eurotiomycetidae</taxon>
        <taxon>Eurotiales</taxon>
        <taxon>Aspergillaceae</taxon>
        <taxon>Aspergillus</taxon>
        <taxon>Aspergillus subgen. Circumdati</taxon>
    </lineage>
</organism>
<accession>A0A5N7BER2</accession>
<evidence type="ECO:0000313" key="2">
    <source>
        <dbReference type="Proteomes" id="UP000326198"/>
    </source>
</evidence>
<dbReference type="AlphaFoldDB" id="A0A5N7BER2"/>
<reference evidence="1 2" key="1">
    <citation type="submission" date="2019-04" db="EMBL/GenBank/DDBJ databases">
        <title>Friends and foes A comparative genomics studyof 23 Aspergillus species from section Flavi.</title>
        <authorList>
            <consortium name="DOE Joint Genome Institute"/>
            <person name="Kjaerbolling I."/>
            <person name="Vesth T."/>
            <person name="Frisvad J.C."/>
            <person name="Nybo J.L."/>
            <person name="Theobald S."/>
            <person name="Kildgaard S."/>
            <person name="Isbrandt T."/>
            <person name="Kuo A."/>
            <person name="Sato A."/>
            <person name="Lyhne E.K."/>
            <person name="Kogle M.E."/>
            <person name="Wiebenga A."/>
            <person name="Kun R.S."/>
            <person name="Lubbers R.J."/>
            <person name="Makela M.R."/>
            <person name="Barry K."/>
            <person name="Chovatia M."/>
            <person name="Clum A."/>
            <person name="Daum C."/>
            <person name="Haridas S."/>
            <person name="He G."/>
            <person name="LaButti K."/>
            <person name="Lipzen A."/>
            <person name="Mondo S."/>
            <person name="Riley R."/>
            <person name="Salamov A."/>
            <person name="Simmons B.A."/>
            <person name="Magnuson J.K."/>
            <person name="Henrissat B."/>
            <person name="Mortensen U.H."/>
            <person name="Larsen T.O."/>
            <person name="Devries R.P."/>
            <person name="Grigoriev I.V."/>
            <person name="Machida M."/>
            <person name="Baker S.E."/>
            <person name="Andersen M.R."/>
        </authorList>
    </citation>
    <scope>NUCLEOTIDE SEQUENCE [LARGE SCALE GENOMIC DNA]</scope>
    <source>
        <strain evidence="1 2">IBT 29228</strain>
    </source>
</reference>
<sequence length="82" mass="9321">MDPMALILFRSVALPGLSWTTSKRPFHEPSPTYRTGSDILFLLASSFRLGSSAEPSWEPWTPKERRREKSVLAKVCDDVVRN</sequence>
<proteinExistence type="predicted"/>
<evidence type="ECO:0000313" key="1">
    <source>
        <dbReference type="EMBL" id="KAE8380275.1"/>
    </source>
</evidence>
<protein>
    <submittedName>
        <fullName evidence="1">Uncharacterized protein</fullName>
    </submittedName>
</protein>
<gene>
    <name evidence="1" type="ORF">BDV26DRAFT_142593</name>
</gene>